<dbReference type="Gene3D" id="3.10.50.30">
    <property type="entry name" value="Transcription elongation factor, GreA/GreB, C-terminal domain"/>
    <property type="match status" value="1"/>
</dbReference>
<dbReference type="STRING" id="1891926.Fuma_03189"/>
<dbReference type="OrthoDB" id="192847at2"/>
<evidence type="ECO:0000259" key="1">
    <source>
        <dbReference type="Pfam" id="PF01272"/>
    </source>
</evidence>
<dbReference type="EMBL" id="CP017641">
    <property type="protein sequence ID" value="APZ93571.1"/>
    <property type="molecule type" value="Genomic_DNA"/>
</dbReference>
<dbReference type="Pfam" id="PF01272">
    <property type="entry name" value="GreA_GreB"/>
    <property type="match status" value="1"/>
</dbReference>
<gene>
    <name evidence="2" type="primary">rnk_1</name>
    <name evidence="2" type="ORF">Fuma_03189</name>
</gene>
<dbReference type="InterPro" id="IPR023459">
    <property type="entry name" value="Tscrpt_elong_fac_GreA/B_fam"/>
</dbReference>
<feature type="domain" description="Transcription elongation factor GreA/GreB C-terminal" evidence="1">
    <location>
        <begin position="53"/>
        <end position="127"/>
    </location>
</feature>
<dbReference type="AlphaFoldDB" id="A0A1P8WHN1"/>
<dbReference type="GO" id="GO:0032784">
    <property type="term" value="P:regulation of DNA-templated transcription elongation"/>
    <property type="evidence" value="ECO:0007669"/>
    <property type="project" value="InterPro"/>
</dbReference>
<dbReference type="Proteomes" id="UP000187735">
    <property type="component" value="Chromosome"/>
</dbReference>
<dbReference type="KEGG" id="fmr:Fuma_03189"/>
<proteinExistence type="predicted"/>
<evidence type="ECO:0000313" key="2">
    <source>
        <dbReference type="EMBL" id="APZ93571.1"/>
    </source>
</evidence>
<sequence>MSTDRRIITALDQQKLAAVLTNALTQSVGPDAQLEAFRAELEQAEIVSPESVPPDVVTMNSTVCLYDADFDVTDTYNLVYPVDADIFDNRLSILNPMGMAVLGRRSGEVIRWQNANGEHEMKLKELQYQPEREGVLNL</sequence>
<reference evidence="2 3" key="1">
    <citation type="journal article" date="2016" name="Front. Microbiol.">
        <title>Fuerstia marisgermanicae gen. nov., sp. nov., an Unusual Member of the Phylum Planctomycetes from the German Wadden Sea.</title>
        <authorList>
            <person name="Kohn T."/>
            <person name="Heuer A."/>
            <person name="Jogler M."/>
            <person name="Vollmers J."/>
            <person name="Boedeker C."/>
            <person name="Bunk B."/>
            <person name="Rast P."/>
            <person name="Borchert D."/>
            <person name="Glockner I."/>
            <person name="Freese H.M."/>
            <person name="Klenk H.P."/>
            <person name="Overmann J."/>
            <person name="Kaster A.K."/>
            <person name="Rohde M."/>
            <person name="Wiegand S."/>
            <person name="Jogler C."/>
        </authorList>
    </citation>
    <scope>NUCLEOTIDE SEQUENCE [LARGE SCALE GENOMIC DNA]</scope>
    <source>
        <strain evidence="2 3">NH11</strain>
    </source>
</reference>
<dbReference type="PANTHER" id="PTHR30437:SF5">
    <property type="entry name" value="REGULATOR OF NUCLEOSIDE DIPHOSPHATE KINASE"/>
    <property type="match status" value="1"/>
</dbReference>
<name>A0A1P8WHN1_9PLAN</name>
<accession>A0A1P8WHN1</accession>
<keyword evidence="2" id="KW-0808">Transferase</keyword>
<keyword evidence="2" id="KW-0418">Kinase</keyword>
<dbReference type="SUPFAM" id="SSF54534">
    <property type="entry name" value="FKBP-like"/>
    <property type="match status" value="1"/>
</dbReference>
<dbReference type="GO" id="GO:0070063">
    <property type="term" value="F:RNA polymerase binding"/>
    <property type="evidence" value="ECO:0007669"/>
    <property type="project" value="InterPro"/>
</dbReference>
<evidence type="ECO:0000313" key="3">
    <source>
        <dbReference type="Proteomes" id="UP000187735"/>
    </source>
</evidence>
<dbReference type="GO" id="GO:0003677">
    <property type="term" value="F:DNA binding"/>
    <property type="evidence" value="ECO:0007669"/>
    <property type="project" value="InterPro"/>
</dbReference>
<dbReference type="GO" id="GO:0006354">
    <property type="term" value="P:DNA-templated transcription elongation"/>
    <property type="evidence" value="ECO:0007669"/>
    <property type="project" value="TreeGrafter"/>
</dbReference>
<dbReference type="GO" id="GO:0016301">
    <property type="term" value="F:kinase activity"/>
    <property type="evidence" value="ECO:0007669"/>
    <property type="project" value="UniProtKB-KW"/>
</dbReference>
<dbReference type="RefSeq" id="WP_083732088.1">
    <property type="nucleotide sequence ID" value="NZ_CP017641.1"/>
</dbReference>
<keyword evidence="3" id="KW-1185">Reference proteome</keyword>
<protein>
    <submittedName>
        <fullName evidence="2">Regulator of nucleoside diphosphate kinase</fullName>
    </submittedName>
</protein>
<dbReference type="InterPro" id="IPR036953">
    <property type="entry name" value="GreA/GreB_C_sf"/>
</dbReference>
<organism evidence="2 3">
    <name type="scientific">Fuerstiella marisgermanici</name>
    <dbReference type="NCBI Taxonomy" id="1891926"/>
    <lineage>
        <taxon>Bacteria</taxon>
        <taxon>Pseudomonadati</taxon>
        <taxon>Planctomycetota</taxon>
        <taxon>Planctomycetia</taxon>
        <taxon>Planctomycetales</taxon>
        <taxon>Planctomycetaceae</taxon>
        <taxon>Fuerstiella</taxon>
    </lineage>
</organism>
<dbReference type="InterPro" id="IPR001437">
    <property type="entry name" value="Tscrpt_elong_fac_GreA/B_C"/>
</dbReference>
<dbReference type="PANTHER" id="PTHR30437">
    <property type="entry name" value="TRANSCRIPTION ELONGATION FACTOR GREA"/>
    <property type="match status" value="1"/>
</dbReference>